<accession>A0ABC9GQB1</accession>
<comment type="caution">
    <text evidence="3">The sequence shown here is derived from an EMBL/GenBank/DDBJ whole genome shotgun (WGS) entry which is preliminary data.</text>
</comment>
<keyword evidence="2" id="KW-0012">Acyltransferase</keyword>
<dbReference type="EMBL" id="CAXIPR030000021">
    <property type="protein sequence ID" value="CAM0144564.1"/>
    <property type="molecule type" value="Genomic_DNA"/>
</dbReference>
<sequence length="471" mass="49732">MASSRVRVMETSLVSPAAGPDAVPARSVALTFFDVKWLHLPPVERVFLYRLSPDADVAAIVAGLKASLAQALRAFYPLAGRVCVARRSSSIRHELRYRPGDAVPFTTAEYECDMDKLLASDEPVRVAALAPLVPQLPKGRAVLAVQATTTICSSSSSSRIISGLAVGVTVHHSACDGAGSTHFLHTWAAWACGAGGADHQKPPALDRAALIPDPRGLYDTYLRSLPPRIADDAAFEFVSKPPEAYQDKLLATFTLPKGLLEKIKAAVAAEAARRGIAPPPRCSTTLAAYALMWSCYCRCRRSTTTSSNNTCYFLFSVDQRARLMNPPVPATYLGNCLCPAIATAPEDHLAAPGIIAGLFAASTAVAAALEEQVREGAQDTWDTCVDRVSQGVAHGMLSVAGSPRFRVYDLDFGFGRPAKVAMVSAAKGGAMPIAEARAGAGVEVAVSLPADGMERFQNTFADAIACLSSAA</sequence>
<dbReference type="PANTHER" id="PTHR31625">
    <property type="match status" value="1"/>
</dbReference>
<dbReference type="Pfam" id="PF02458">
    <property type="entry name" value="Transferase"/>
    <property type="match status" value="1"/>
</dbReference>
<reference evidence="3" key="1">
    <citation type="submission" date="2024-10" db="EMBL/GenBank/DDBJ databases">
        <authorList>
            <person name="Ryan C."/>
        </authorList>
    </citation>
    <scope>NUCLEOTIDE SEQUENCE [LARGE SCALE GENOMIC DNA]</scope>
</reference>
<evidence type="ECO:0000256" key="2">
    <source>
        <dbReference type="ARBA" id="ARBA00023315"/>
    </source>
</evidence>
<keyword evidence="1" id="KW-0808">Transferase</keyword>
<proteinExistence type="predicted"/>
<protein>
    <submittedName>
        <fullName evidence="3">Uncharacterized protein</fullName>
    </submittedName>
</protein>
<dbReference type="InterPro" id="IPR051504">
    <property type="entry name" value="Plant_metabolite_acyltrans"/>
</dbReference>
<dbReference type="AlphaFoldDB" id="A0ABC9GQB1"/>
<organism evidence="3 4">
    <name type="scientific">Urochloa decumbens</name>
    <dbReference type="NCBI Taxonomy" id="240449"/>
    <lineage>
        <taxon>Eukaryota</taxon>
        <taxon>Viridiplantae</taxon>
        <taxon>Streptophyta</taxon>
        <taxon>Embryophyta</taxon>
        <taxon>Tracheophyta</taxon>
        <taxon>Spermatophyta</taxon>
        <taxon>Magnoliopsida</taxon>
        <taxon>Liliopsida</taxon>
        <taxon>Poales</taxon>
        <taxon>Poaceae</taxon>
        <taxon>PACMAD clade</taxon>
        <taxon>Panicoideae</taxon>
        <taxon>Panicodae</taxon>
        <taxon>Paniceae</taxon>
        <taxon>Melinidinae</taxon>
        <taxon>Urochloa</taxon>
    </lineage>
</organism>
<evidence type="ECO:0000256" key="1">
    <source>
        <dbReference type="ARBA" id="ARBA00022679"/>
    </source>
</evidence>
<dbReference type="Proteomes" id="UP001497457">
    <property type="component" value="Unassembled WGS sequence"/>
</dbReference>
<dbReference type="Gene3D" id="3.30.559.10">
    <property type="entry name" value="Chloramphenicol acetyltransferase-like domain"/>
    <property type="match status" value="2"/>
</dbReference>
<keyword evidence="4" id="KW-1185">Reference proteome</keyword>
<evidence type="ECO:0000313" key="3">
    <source>
        <dbReference type="EMBL" id="CAM0144564.1"/>
    </source>
</evidence>
<dbReference type="GO" id="GO:0016747">
    <property type="term" value="F:acyltransferase activity, transferring groups other than amino-acyl groups"/>
    <property type="evidence" value="ECO:0007669"/>
    <property type="project" value="UniProtKB-ARBA"/>
</dbReference>
<dbReference type="InterPro" id="IPR023213">
    <property type="entry name" value="CAT-like_dom_sf"/>
</dbReference>
<gene>
    <name evidence="3" type="ORF">URODEC1_LOCUS118453</name>
</gene>
<evidence type="ECO:0000313" key="4">
    <source>
        <dbReference type="Proteomes" id="UP001497457"/>
    </source>
</evidence>
<name>A0ABC9GQB1_9POAL</name>